<evidence type="ECO:0000313" key="5">
    <source>
        <dbReference type="EMBL" id="GHA58397.1"/>
    </source>
</evidence>
<gene>
    <name evidence="5" type="ORF">GCM10008927_25020</name>
</gene>
<dbReference type="InterPro" id="IPR052362">
    <property type="entry name" value="HTH-GbsR_regulator"/>
</dbReference>
<evidence type="ECO:0000256" key="2">
    <source>
        <dbReference type="ARBA" id="ARBA00023125"/>
    </source>
</evidence>
<dbReference type="EMBL" id="BMZF01000008">
    <property type="protein sequence ID" value="GHA58397.1"/>
    <property type="molecule type" value="Genomic_DNA"/>
</dbReference>
<keyword evidence="2" id="KW-0238">DNA-binding</keyword>
<evidence type="ECO:0000313" key="6">
    <source>
        <dbReference type="Proteomes" id="UP000634455"/>
    </source>
</evidence>
<dbReference type="Proteomes" id="UP000634455">
    <property type="component" value="Unassembled WGS sequence"/>
</dbReference>
<accession>A0ABQ3D4G2</accession>
<dbReference type="InterPro" id="IPR036390">
    <property type="entry name" value="WH_DNA-bd_sf"/>
</dbReference>
<proteinExistence type="predicted"/>
<dbReference type="SUPFAM" id="SSF46785">
    <property type="entry name" value="Winged helix' DNA-binding domain"/>
    <property type="match status" value="1"/>
</dbReference>
<organism evidence="5 6">
    <name type="scientific">Paramylibacter ulvae</name>
    <dbReference type="NCBI Taxonomy" id="1651968"/>
    <lineage>
        <taxon>Bacteria</taxon>
        <taxon>Pseudomonadati</taxon>
        <taxon>Pseudomonadota</taxon>
        <taxon>Alphaproteobacteria</taxon>
        <taxon>Rhodobacterales</taxon>
        <taxon>Paracoccaceae</taxon>
        <taxon>Paramylibacter</taxon>
    </lineage>
</organism>
<dbReference type="Pfam" id="PF12802">
    <property type="entry name" value="MarR_2"/>
    <property type="match status" value="1"/>
</dbReference>
<dbReference type="InterPro" id="IPR036388">
    <property type="entry name" value="WH-like_DNA-bd_sf"/>
</dbReference>
<feature type="domain" description="HTH marR-type" evidence="4">
    <location>
        <begin position="26"/>
        <end position="83"/>
    </location>
</feature>
<evidence type="ECO:0000256" key="3">
    <source>
        <dbReference type="ARBA" id="ARBA00023163"/>
    </source>
</evidence>
<keyword evidence="6" id="KW-1185">Reference proteome</keyword>
<keyword evidence="3" id="KW-0804">Transcription</keyword>
<dbReference type="PANTHER" id="PTHR38465">
    <property type="entry name" value="HTH-TYPE TRANSCRIPTIONAL REGULATOR MJ1563-RELATED"/>
    <property type="match status" value="1"/>
</dbReference>
<comment type="caution">
    <text evidence="5">The sequence shown here is derived from an EMBL/GenBank/DDBJ whole genome shotgun (WGS) entry which is preliminary data.</text>
</comment>
<evidence type="ECO:0000256" key="1">
    <source>
        <dbReference type="ARBA" id="ARBA00023015"/>
    </source>
</evidence>
<protein>
    <recommendedName>
        <fullName evidence="4">HTH marR-type domain-containing protein</fullName>
    </recommendedName>
</protein>
<sequence length="156" mass="17023">MQKQVEIGSVRAEFIEKIGVSAQNEGLPRIAGRVLGTLIFDGKPASFSDLAESLLVSRGSISNSVRLLEERLLIKRVAKAGDRQDYFQLADNPYTSMLDGVVNRIARVKLEIDESLAQIPDDAGGPRARLAQYAGFYGAMVTGLEDALNNLRQDKS</sequence>
<evidence type="ECO:0000259" key="4">
    <source>
        <dbReference type="Pfam" id="PF12802"/>
    </source>
</evidence>
<name>A0ABQ3D4G2_9RHOB</name>
<dbReference type="Gene3D" id="1.10.10.10">
    <property type="entry name" value="Winged helix-like DNA-binding domain superfamily/Winged helix DNA-binding domain"/>
    <property type="match status" value="1"/>
</dbReference>
<dbReference type="RefSeq" id="WP_189641071.1">
    <property type="nucleotide sequence ID" value="NZ_BMZF01000008.1"/>
</dbReference>
<keyword evidence="1" id="KW-0805">Transcription regulation</keyword>
<dbReference type="PANTHER" id="PTHR38465:SF1">
    <property type="entry name" value="HTH-TYPE TRANSCRIPTIONAL REGULATOR MJ1563-RELATED"/>
    <property type="match status" value="1"/>
</dbReference>
<dbReference type="InterPro" id="IPR000835">
    <property type="entry name" value="HTH_MarR-typ"/>
</dbReference>
<reference evidence="6" key="1">
    <citation type="journal article" date="2019" name="Int. J. Syst. Evol. Microbiol.">
        <title>The Global Catalogue of Microorganisms (GCM) 10K type strain sequencing project: providing services to taxonomists for standard genome sequencing and annotation.</title>
        <authorList>
            <consortium name="The Broad Institute Genomics Platform"/>
            <consortium name="The Broad Institute Genome Sequencing Center for Infectious Disease"/>
            <person name="Wu L."/>
            <person name="Ma J."/>
        </authorList>
    </citation>
    <scope>NUCLEOTIDE SEQUENCE [LARGE SCALE GENOMIC DNA]</scope>
    <source>
        <strain evidence="6">KCTC 32465</strain>
    </source>
</reference>